<dbReference type="Pfam" id="PF13632">
    <property type="entry name" value="Glyco_trans_2_3"/>
    <property type="match status" value="1"/>
</dbReference>
<dbReference type="Proteomes" id="UP000034344">
    <property type="component" value="Unassembled WGS sequence"/>
</dbReference>
<evidence type="ECO:0000256" key="1">
    <source>
        <dbReference type="SAM" id="Phobius"/>
    </source>
</evidence>
<keyword evidence="1" id="KW-0812">Transmembrane</keyword>
<dbReference type="AlphaFoldDB" id="A0A0G0E5E6"/>
<organism evidence="3 4">
    <name type="scientific">Candidatus Roizmanbacteria bacterium GW2011_GWA2_36_23</name>
    <dbReference type="NCBI Taxonomy" id="1618480"/>
    <lineage>
        <taxon>Bacteria</taxon>
        <taxon>Candidatus Roizmaniibacteriota</taxon>
    </lineage>
</organism>
<dbReference type="InterPro" id="IPR001173">
    <property type="entry name" value="Glyco_trans_2-like"/>
</dbReference>
<evidence type="ECO:0000313" key="3">
    <source>
        <dbReference type="EMBL" id="KKQ02133.1"/>
    </source>
</evidence>
<feature type="domain" description="Glycosyltransferase 2-like" evidence="2">
    <location>
        <begin position="196"/>
        <end position="427"/>
    </location>
</feature>
<proteinExistence type="predicted"/>
<sequence length="492" mass="57421">MSERVVYSKFFLKLTEGLIPLIAWLLITFPLWLSPFHPAVVAYFIIAFDLYFFYRCIKTSYHAALSFQKIAEHSKINYKKIILKNKGTEKINHFIIIPNFKEPLYKLESTIDSLVTNDYPYKSLILVLAFEKREIEAKEKAQLLTNKYQKFFGDILVCYHPLLPKEEAGKASNQTYAAKLVQSYVEKRNWSPSNTIITICDADSHISPNYFSYLTNEYLRDHDRLYHFYWAPVLLYKNFWQLPIIVRIQATLSSILRLAFLSQKDELIQISTYSSSLWLLMKVGYWDVDIIPEDWHIYFQAFFTFGDKVKTIPLYTIINGDAVYSGKLLKTLQNRYEQEKRWAWGVSDIGYALKKFFITPHVPVVSKLKKIVFVAETHLFWPTSFFILTISASIPPLINPVFKRTVLGFLLPQLSGIILTLSSVMLLLYVYLDIKLRTKVKMKTALRSLPLLFIQWYLLPVISFLFSSLPALEAHTRILLGKPIKYKVTEKV</sequence>
<evidence type="ECO:0000313" key="4">
    <source>
        <dbReference type="Proteomes" id="UP000034344"/>
    </source>
</evidence>
<dbReference type="PANTHER" id="PTHR36851">
    <property type="entry name" value="UNNAMED PRODUCT"/>
    <property type="match status" value="1"/>
</dbReference>
<feature type="transmembrane region" description="Helical" evidence="1">
    <location>
        <begin position="39"/>
        <end position="57"/>
    </location>
</feature>
<feature type="transmembrane region" description="Helical" evidence="1">
    <location>
        <begin position="12"/>
        <end position="33"/>
    </location>
</feature>
<keyword evidence="1" id="KW-0472">Membrane</keyword>
<dbReference type="Gene3D" id="3.90.550.10">
    <property type="entry name" value="Spore Coat Polysaccharide Biosynthesis Protein SpsA, Chain A"/>
    <property type="match status" value="1"/>
</dbReference>
<feature type="transmembrane region" description="Helical" evidence="1">
    <location>
        <begin position="410"/>
        <end position="432"/>
    </location>
</feature>
<dbReference type="InterPro" id="IPR029044">
    <property type="entry name" value="Nucleotide-diphossugar_trans"/>
</dbReference>
<evidence type="ECO:0000259" key="2">
    <source>
        <dbReference type="Pfam" id="PF13632"/>
    </source>
</evidence>
<accession>A0A0G0E5E6</accession>
<dbReference type="STRING" id="1618480.US11_C0001G0092"/>
<dbReference type="PANTHER" id="PTHR36851:SF1">
    <property type="entry name" value="GLYCO_TRANS_2-LIKE DOMAIN-CONTAINING PROTEIN"/>
    <property type="match status" value="1"/>
</dbReference>
<reference evidence="3 4" key="1">
    <citation type="journal article" date="2015" name="Nature">
        <title>rRNA introns, odd ribosomes, and small enigmatic genomes across a large radiation of phyla.</title>
        <authorList>
            <person name="Brown C.T."/>
            <person name="Hug L.A."/>
            <person name="Thomas B.C."/>
            <person name="Sharon I."/>
            <person name="Castelle C.J."/>
            <person name="Singh A."/>
            <person name="Wilkins M.J."/>
            <person name="Williams K.H."/>
            <person name="Banfield J.F."/>
        </authorList>
    </citation>
    <scope>NUCLEOTIDE SEQUENCE [LARGE SCALE GENOMIC DNA]</scope>
</reference>
<feature type="transmembrane region" description="Helical" evidence="1">
    <location>
        <begin position="444"/>
        <end position="466"/>
    </location>
</feature>
<name>A0A0G0E5E6_9BACT</name>
<keyword evidence="1" id="KW-1133">Transmembrane helix</keyword>
<feature type="transmembrane region" description="Helical" evidence="1">
    <location>
        <begin position="379"/>
        <end position="398"/>
    </location>
</feature>
<gene>
    <name evidence="3" type="ORF">US11_C0001G0092</name>
</gene>
<dbReference type="EMBL" id="LBRS01000001">
    <property type="protein sequence ID" value="KKQ02133.1"/>
    <property type="molecule type" value="Genomic_DNA"/>
</dbReference>
<comment type="caution">
    <text evidence="3">The sequence shown here is derived from an EMBL/GenBank/DDBJ whole genome shotgun (WGS) entry which is preliminary data.</text>
</comment>
<dbReference type="SUPFAM" id="SSF53448">
    <property type="entry name" value="Nucleotide-diphospho-sugar transferases"/>
    <property type="match status" value="1"/>
</dbReference>
<protein>
    <recommendedName>
        <fullName evidence="2">Glycosyltransferase 2-like domain-containing protein</fullName>
    </recommendedName>
</protein>